<name>A0A934NJX3_9BACT</name>
<feature type="active site" evidence="7">
    <location>
        <position position="164"/>
    </location>
</feature>
<dbReference type="SUPFAM" id="SSF56601">
    <property type="entry name" value="beta-lactamase/transpeptidase-like"/>
    <property type="match status" value="1"/>
</dbReference>
<evidence type="ECO:0000256" key="5">
    <source>
        <dbReference type="ARBA" id="ARBA00022984"/>
    </source>
</evidence>
<protein>
    <submittedName>
        <fullName evidence="12">D-alanyl-D-alanine carboxypeptidase</fullName>
    </submittedName>
</protein>
<feature type="active site" description="Acyl-ester intermediate" evidence="7">
    <location>
        <position position="107"/>
    </location>
</feature>
<proteinExistence type="inferred from homology"/>
<evidence type="ECO:0000256" key="3">
    <source>
        <dbReference type="ARBA" id="ARBA00022801"/>
    </source>
</evidence>
<dbReference type="GO" id="GO:0009002">
    <property type="term" value="F:serine-type D-Ala-D-Ala carboxypeptidase activity"/>
    <property type="evidence" value="ECO:0007669"/>
    <property type="project" value="InterPro"/>
</dbReference>
<dbReference type="Pfam" id="PF00768">
    <property type="entry name" value="Peptidase_S11"/>
    <property type="match status" value="1"/>
</dbReference>
<dbReference type="AlphaFoldDB" id="A0A934NJX3"/>
<keyword evidence="12" id="KW-0645">Protease</keyword>
<feature type="compositionally biased region" description="Pro residues" evidence="10">
    <location>
        <begin position="324"/>
        <end position="345"/>
    </location>
</feature>
<organism evidence="12 13">
    <name type="scientific">Candidatus Amunia macphersoniae</name>
    <dbReference type="NCBI Taxonomy" id="3127014"/>
    <lineage>
        <taxon>Bacteria</taxon>
        <taxon>Bacillati</taxon>
        <taxon>Candidatus Dormiibacterota</taxon>
        <taxon>Candidatus Dormibacteria</taxon>
        <taxon>Candidatus Aeolococcales</taxon>
        <taxon>Candidatus Aeolococcaceae</taxon>
        <taxon>Candidatus Amunia</taxon>
    </lineage>
</organism>
<accession>A0A934NJX3</accession>
<keyword evidence="12" id="KW-0121">Carboxypeptidase</keyword>
<gene>
    <name evidence="12" type="ORF">JF887_12840</name>
</gene>
<keyword evidence="5" id="KW-0573">Peptidoglycan synthesis</keyword>
<dbReference type="GO" id="GO:0006508">
    <property type="term" value="P:proteolysis"/>
    <property type="evidence" value="ECO:0007669"/>
    <property type="project" value="InterPro"/>
</dbReference>
<feature type="domain" description="Peptidase S11 D-alanyl-D-alanine carboxypeptidase A N-terminal" evidence="11">
    <location>
        <begin position="75"/>
        <end position="301"/>
    </location>
</feature>
<evidence type="ECO:0000256" key="8">
    <source>
        <dbReference type="PIRSR" id="PIRSR618044-2"/>
    </source>
</evidence>
<evidence type="ECO:0000259" key="11">
    <source>
        <dbReference type="Pfam" id="PF00768"/>
    </source>
</evidence>
<feature type="active site" description="Proton acceptor" evidence="7">
    <location>
        <position position="110"/>
    </location>
</feature>
<dbReference type="GO" id="GO:0008360">
    <property type="term" value="P:regulation of cell shape"/>
    <property type="evidence" value="ECO:0007669"/>
    <property type="project" value="UniProtKB-KW"/>
</dbReference>
<evidence type="ECO:0000256" key="2">
    <source>
        <dbReference type="ARBA" id="ARBA00022729"/>
    </source>
</evidence>
<evidence type="ECO:0000256" key="9">
    <source>
        <dbReference type="RuleBase" id="RU004016"/>
    </source>
</evidence>
<keyword evidence="3" id="KW-0378">Hydrolase</keyword>
<evidence type="ECO:0000313" key="13">
    <source>
        <dbReference type="Proteomes" id="UP000614410"/>
    </source>
</evidence>
<dbReference type="InterPro" id="IPR018044">
    <property type="entry name" value="Peptidase_S11"/>
</dbReference>
<keyword evidence="2" id="KW-0732">Signal</keyword>
<keyword evidence="6" id="KW-0961">Cell wall biogenesis/degradation</keyword>
<comment type="similarity">
    <text evidence="1 9">Belongs to the peptidase S11 family.</text>
</comment>
<sequence>MPLVPRRRTVAVILVAALVCAALALGARSRPAAISAATRTIVGTGVTDMVRTPWYGMRVVDQSVVFRAASPRGDDPAIPARGGILVDLDAGTILWQENAHAQLPPASTAKILTALVALENFRPSRPVTITDAALHQDYDETKMGIVAGQTYTVRELLTGMLMVSGNDAATAVAEDTVGLDRFVAAMNAQVAALGLHDSHFTTPVGLQDPEQYTSAYDLAVISAVAVQHFPLFAQIVATPATTLAATATHPAFDLQSINLLLSIYPFAVGIKPGWTGDAGHCEVGMAVREGHRLLSVLLNAPYSYGQTRHLLDWGFVREGLPTTLPTPTPAPTPAPAPSPSPSRHG</sequence>
<dbReference type="PANTHER" id="PTHR21581:SF33">
    <property type="entry name" value="D-ALANYL-D-ALANINE CARBOXYPEPTIDASE DACB"/>
    <property type="match status" value="1"/>
</dbReference>
<keyword evidence="4" id="KW-0133">Cell shape</keyword>
<feature type="binding site" evidence="8">
    <location>
        <position position="271"/>
    </location>
    <ligand>
        <name>substrate</name>
    </ligand>
</feature>
<dbReference type="InterPro" id="IPR012338">
    <property type="entry name" value="Beta-lactam/transpept-like"/>
</dbReference>
<dbReference type="InterPro" id="IPR001967">
    <property type="entry name" value="Peptidase_S11_N"/>
</dbReference>
<evidence type="ECO:0000313" key="12">
    <source>
        <dbReference type="EMBL" id="MBJ7610299.1"/>
    </source>
</evidence>
<feature type="region of interest" description="Disordered" evidence="10">
    <location>
        <begin position="322"/>
        <end position="345"/>
    </location>
</feature>
<evidence type="ECO:0000256" key="10">
    <source>
        <dbReference type="SAM" id="MobiDB-lite"/>
    </source>
</evidence>
<evidence type="ECO:0000256" key="1">
    <source>
        <dbReference type="ARBA" id="ARBA00007164"/>
    </source>
</evidence>
<evidence type="ECO:0000256" key="6">
    <source>
        <dbReference type="ARBA" id="ARBA00023316"/>
    </source>
</evidence>
<dbReference type="EMBL" id="JAEKNN010000060">
    <property type="protein sequence ID" value="MBJ7610299.1"/>
    <property type="molecule type" value="Genomic_DNA"/>
</dbReference>
<reference evidence="12 13" key="1">
    <citation type="submission" date="2020-10" db="EMBL/GenBank/DDBJ databases">
        <title>Ca. Dormibacterota MAGs.</title>
        <authorList>
            <person name="Montgomery K."/>
        </authorList>
    </citation>
    <scope>NUCLEOTIDE SEQUENCE [LARGE SCALE GENOMIC DNA]</scope>
    <source>
        <strain evidence="12">Mitchell_Peninsula_5</strain>
    </source>
</reference>
<evidence type="ECO:0000256" key="7">
    <source>
        <dbReference type="PIRSR" id="PIRSR618044-1"/>
    </source>
</evidence>
<dbReference type="GO" id="GO:0009252">
    <property type="term" value="P:peptidoglycan biosynthetic process"/>
    <property type="evidence" value="ECO:0007669"/>
    <property type="project" value="UniProtKB-KW"/>
</dbReference>
<dbReference type="PRINTS" id="PR00725">
    <property type="entry name" value="DADACBPTASE1"/>
</dbReference>
<dbReference type="PANTHER" id="PTHR21581">
    <property type="entry name" value="D-ALANYL-D-ALANINE CARBOXYPEPTIDASE"/>
    <property type="match status" value="1"/>
</dbReference>
<dbReference type="Gene3D" id="3.40.710.10">
    <property type="entry name" value="DD-peptidase/beta-lactamase superfamily"/>
    <property type="match status" value="1"/>
</dbReference>
<dbReference type="GO" id="GO:0071555">
    <property type="term" value="P:cell wall organization"/>
    <property type="evidence" value="ECO:0007669"/>
    <property type="project" value="UniProtKB-KW"/>
</dbReference>
<comment type="caution">
    <text evidence="12">The sequence shown here is derived from an EMBL/GenBank/DDBJ whole genome shotgun (WGS) entry which is preliminary data.</text>
</comment>
<evidence type="ECO:0000256" key="4">
    <source>
        <dbReference type="ARBA" id="ARBA00022960"/>
    </source>
</evidence>
<dbReference type="Proteomes" id="UP000614410">
    <property type="component" value="Unassembled WGS sequence"/>
</dbReference>